<keyword evidence="1" id="KW-0614">Plasmid</keyword>
<dbReference type="AlphaFoldDB" id="D9CGF9"/>
<evidence type="ECO:0000313" key="1">
    <source>
        <dbReference type="EMBL" id="ADJ54313.1"/>
    </source>
</evidence>
<gene>
    <name evidence="1" type="ORF">pHA1_gp35</name>
</gene>
<accession>D9CGF9</accession>
<reference evidence="1" key="1">
    <citation type="journal article" date="2010" name="Environ. Microbiol.">
        <title>Metagenomic analyses of novel viruses and plasmids from a cultured environmental sample of hyperthermophilic neutrophiles.</title>
        <authorList>
            <person name="Garrett R.A."/>
            <person name="Prangishvili D."/>
            <person name="Shah S.A."/>
            <person name="Reuter M."/>
            <person name="Stetter K.O."/>
            <person name="Peng X."/>
        </authorList>
    </citation>
    <scope>NUCLEOTIDE SEQUENCE</scope>
    <source>
        <plasmid evidence="1">hyperthermophilic archaeal plasmid 1</plasmid>
    </source>
</reference>
<geneLocation type="plasmid" evidence="1">
    <name>hyperthermophilic archaeal plasmid 1</name>
</geneLocation>
<dbReference type="EMBL" id="GU722198">
    <property type="protein sequence ID" value="ADJ54313.1"/>
    <property type="molecule type" value="Genomic_DNA"/>
</dbReference>
<proteinExistence type="predicted"/>
<organism evidence="1">
    <name type="scientific">archaeon enrichment culture clone 1(2010)</name>
    <dbReference type="NCBI Taxonomy" id="795325"/>
    <lineage>
        <taxon>Archaea</taxon>
        <taxon>environmental samples</taxon>
    </lineage>
</organism>
<name>D9CGF9_9ARCH</name>
<protein>
    <submittedName>
        <fullName evidence="1">Uncharacterized protein</fullName>
    </submittedName>
</protein>
<sequence length="65" mass="7646">MNNKKTITILGYEMTEEEYNEAVKELKEGFDTLWVTMPEGLRQRLIVSQVDMKRLVKKLSEKTNP</sequence>